<gene>
    <name evidence="2" type="ORF">AACT_0385</name>
</gene>
<accession>A0A6M8ET38</accession>
<dbReference type="SUPFAM" id="SSF158791">
    <property type="entry name" value="MgtE N-terminal domain-like"/>
    <property type="match status" value="1"/>
</dbReference>
<dbReference type="RefSeq" id="WP_172124461.1">
    <property type="nucleotide sequence ID" value="NZ_CP042652.1"/>
</dbReference>
<dbReference type="AlphaFoldDB" id="A0A6M8ET38"/>
<evidence type="ECO:0000256" key="1">
    <source>
        <dbReference type="SAM" id="Coils"/>
    </source>
</evidence>
<keyword evidence="3" id="KW-1185">Reference proteome</keyword>
<dbReference type="Proteomes" id="UP000503483">
    <property type="component" value="Chromosome"/>
</dbReference>
<evidence type="ECO:0000313" key="3">
    <source>
        <dbReference type="Proteomes" id="UP000503483"/>
    </source>
</evidence>
<proteinExistence type="predicted"/>
<dbReference type="EMBL" id="CP042652">
    <property type="protein sequence ID" value="QKE27597.1"/>
    <property type="molecule type" value="Genomic_DNA"/>
</dbReference>
<feature type="coiled-coil region" evidence="1">
    <location>
        <begin position="33"/>
        <end position="84"/>
    </location>
</feature>
<evidence type="ECO:0000313" key="2">
    <source>
        <dbReference type="EMBL" id="QKE27597.1"/>
    </source>
</evidence>
<evidence type="ECO:0008006" key="4">
    <source>
        <dbReference type="Google" id="ProtNLM"/>
    </source>
</evidence>
<reference evidence="2 3" key="1">
    <citation type="submission" date="2019-08" db="EMBL/GenBank/DDBJ databases">
        <title>Complete genome sequence of Arcobacter acticola.</title>
        <authorList>
            <person name="Miller W."/>
        </authorList>
    </citation>
    <scope>NUCLEOTIDE SEQUENCE [LARGE SCALE GENOMIC DNA]</scope>
    <source>
        <strain evidence="2 3">KCTC 52212</strain>
    </source>
</reference>
<dbReference type="KEGG" id="paco:AACT_0385"/>
<organism evidence="2 3">
    <name type="scientific">Arcobacter acticola</name>
    <dbReference type="NCBI Taxonomy" id="1849015"/>
    <lineage>
        <taxon>Bacteria</taxon>
        <taxon>Pseudomonadati</taxon>
        <taxon>Campylobacterota</taxon>
        <taxon>Epsilonproteobacteria</taxon>
        <taxon>Campylobacterales</taxon>
        <taxon>Arcobacteraceae</taxon>
        <taxon>Arcobacter</taxon>
    </lineage>
</organism>
<protein>
    <recommendedName>
        <fullName evidence="4">Motility protein chaperone MotE</fullName>
    </recommendedName>
</protein>
<sequence length="163" mass="19028">MINKLCILILISVFLNASEETSSSLTRQKFEVLELKKELNDFYKDKEQEYQERKKELEGILSQIEKEKNEIKDLHDKNLEILQDIKLAVESKTSKIYNQMKPKIAADIFNQMIGEGKIDDVFDIILKLKESNVTQIMKFLSVPNASILTQMLENFNINKEKKD</sequence>
<name>A0A6M8ET38_9BACT</name>
<keyword evidence="1" id="KW-0175">Coiled coil</keyword>